<comment type="caution">
    <text evidence="3">The sequence shown here is derived from an EMBL/GenBank/DDBJ whole genome shotgun (WGS) entry which is preliminary data.</text>
</comment>
<gene>
    <name evidence="3" type="ORF">S01H1_66492</name>
</gene>
<accession>X0WKA8</accession>
<feature type="non-terminal residue" evidence="3">
    <location>
        <position position="76"/>
    </location>
</feature>
<reference evidence="3" key="1">
    <citation type="journal article" date="2014" name="Front. Microbiol.">
        <title>High frequency of phylogenetically diverse reductive dehalogenase-homologous genes in deep subseafloor sedimentary metagenomes.</title>
        <authorList>
            <person name="Kawai M."/>
            <person name="Futagami T."/>
            <person name="Toyoda A."/>
            <person name="Takaki Y."/>
            <person name="Nishi S."/>
            <person name="Hori S."/>
            <person name="Arai W."/>
            <person name="Tsubouchi T."/>
            <person name="Morono Y."/>
            <person name="Uchiyama I."/>
            <person name="Ito T."/>
            <person name="Fujiyama A."/>
            <person name="Inagaki F."/>
            <person name="Takami H."/>
        </authorList>
    </citation>
    <scope>NUCLEOTIDE SEQUENCE</scope>
    <source>
        <strain evidence="3">Expedition CK06-06</strain>
    </source>
</reference>
<dbReference type="InterPro" id="IPR045584">
    <property type="entry name" value="Pilin-like"/>
</dbReference>
<organism evidence="3">
    <name type="scientific">marine sediment metagenome</name>
    <dbReference type="NCBI Taxonomy" id="412755"/>
    <lineage>
        <taxon>unclassified sequences</taxon>
        <taxon>metagenomes</taxon>
        <taxon>ecological metagenomes</taxon>
    </lineage>
</organism>
<keyword evidence="2" id="KW-0812">Transmembrane</keyword>
<name>X0WKA8_9ZZZZ</name>
<protein>
    <recommendedName>
        <fullName evidence="4">Type II secretion system protein GspG C-terminal domain-containing protein</fullName>
    </recommendedName>
</protein>
<dbReference type="PROSITE" id="PS00409">
    <property type="entry name" value="PROKAR_NTER_METHYL"/>
    <property type="match status" value="1"/>
</dbReference>
<evidence type="ECO:0000313" key="3">
    <source>
        <dbReference type="EMBL" id="GAG31075.1"/>
    </source>
</evidence>
<dbReference type="GO" id="GO:0015627">
    <property type="term" value="C:type II protein secretion system complex"/>
    <property type="evidence" value="ECO:0007669"/>
    <property type="project" value="InterPro"/>
</dbReference>
<keyword evidence="1" id="KW-0488">Methylation</keyword>
<dbReference type="InterPro" id="IPR000983">
    <property type="entry name" value="Bac_GSPG_pilin"/>
</dbReference>
<dbReference type="PANTHER" id="PTHR30093">
    <property type="entry name" value="GENERAL SECRETION PATHWAY PROTEIN G"/>
    <property type="match status" value="1"/>
</dbReference>
<dbReference type="GO" id="GO:0015628">
    <property type="term" value="P:protein secretion by the type II secretion system"/>
    <property type="evidence" value="ECO:0007669"/>
    <property type="project" value="InterPro"/>
</dbReference>
<keyword evidence="2" id="KW-0472">Membrane</keyword>
<dbReference type="Pfam" id="PF07963">
    <property type="entry name" value="N_methyl"/>
    <property type="match status" value="1"/>
</dbReference>
<dbReference type="Gene3D" id="3.30.700.10">
    <property type="entry name" value="Glycoprotein, Type 4 Pilin"/>
    <property type="match status" value="1"/>
</dbReference>
<dbReference type="PANTHER" id="PTHR30093:SF2">
    <property type="entry name" value="TYPE II SECRETION SYSTEM PROTEIN H"/>
    <property type="match status" value="1"/>
</dbReference>
<dbReference type="NCBIfam" id="TIGR02532">
    <property type="entry name" value="IV_pilin_GFxxxE"/>
    <property type="match status" value="1"/>
</dbReference>
<dbReference type="EMBL" id="BARS01043971">
    <property type="protein sequence ID" value="GAG31075.1"/>
    <property type="molecule type" value="Genomic_DNA"/>
</dbReference>
<dbReference type="AlphaFoldDB" id="X0WKA8"/>
<dbReference type="SUPFAM" id="SSF54523">
    <property type="entry name" value="Pili subunits"/>
    <property type="match status" value="1"/>
</dbReference>
<sequence length="76" mass="8686">MGKYARTIIVNEKKGFTLIELLVVIAIIALLMAILMPALQRVRKQAKTVICQSNLKQWGTIFAMYTDDNNGFFPRR</sequence>
<evidence type="ECO:0008006" key="4">
    <source>
        <dbReference type="Google" id="ProtNLM"/>
    </source>
</evidence>
<proteinExistence type="predicted"/>
<evidence type="ECO:0000256" key="2">
    <source>
        <dbReference type="SAM" id="Phobius"/>
    </source>
</evidence>
<evidence type="ECO:0000256" key="1">
    <source>
        <dbReference type="ARBA" id="ARBA00022481"/>
    </source>
</evidence>
<feature type="transmembrane region" description="Helical" evidence="2">
    <location>
        <begin position="16"/>
        <end position="39"/>
    </location>
</feature>
<keyword evidence="2" id="KW-1133">Transmembrane helix</keyword>
<dbReference type="InterPro" id="IPR012902">
    <property type="entry name" value="N_methyl_site"/>
</dbReference>
<dbReference type="PRINTS" id="PR00813">
    <property type="entry name" value="BCTERIALGSPG"/>
</dbReference>